<dbReference type="SUPFAM" id="SSF55729">
    <property type="entry name" value="Acyl-CoA N-acyltransferases (Nat)"/>
    <property type="match status" value="1"/>
</dbReference>
<evidence type="ECO:0000313" key="1">
    <source>
        <dbReference type="EMBL" id="VDL71490.1"/>
    </source>
</evidence>
<dbReference type="Gene3D" id="3.40.630.30">
    <property type="match status" value="1"/>
</dbReference>
<dbReference type="InterPro" id="IPR053225">
    <property type="entry name" value="Acyl-CoA_N-acyltransferase"/>
</dbReference>
<evidence type="ECO:0000313" key="3">
    <source>
        <dbReference type="WBParaSite" id="NBR_0000790001-mRNA-1"/>
    </source>
</evidence>
<protein>
    <submittedName>
        <fullName evidence="3">N-acetyltransferase domain-containing protein</fullName>
    </submittedName>
</protein>
<evidence type="ECO:0000313" key="2">
    <source>
        <dbReference type="Proteomes" id="UP000271162"/>
    </source>
</evidence>
<gene>
    <name evidence="1" type="ORF">NBR_LOCUS7901</name>
</gene>
<dbReference type="AlphaFoldDB" id="A0A0N4XXY5"/>
<dbReference type="InterPro" id="IPR016181">
    <property type="entry name" value="Acyl_CoA_acyltransferase"/>
</dbReference>
<proteinExistence type="predicted"/>
<dbReference type="OMA" id="DQYTVPE"/>
<name>A0A0N4XXY5_NIPBR</name>
<organism evidence="3">
    <name type="scientific">Nippostrongylus brasiliensis</name>
    <name type="common">Rat hookworm</name>
    <dbReference type="NCBI Taxonomy" id="27835"/>
    <lineage>
        <taxon>Eukaryota</taxon>
        <taxon>Metazoa</taxon>
        <taxon>Ecdysozoa</taxon>
        <taxon>Nematoda</taxon>
        <taxon>Chromadorea</taxon>
        <taxon>Rhabditida</taxon>
        <taxon>Rhabditina</taxon>
        <taxon>Rhabditomorpha</taxon>
        <taxon>Strongyloidea</taxon>
        <taxon>Heligmosomidae</taxon>
        <taxon>Nippostrongylus</taxon>
    </lineage>
</organism>
<keyword evidence="2" id="KW-1185">Reference proteome</keyword>
<sequence>MIVIDSQYRTQTRNDAGEQCTDTDLNLLLIHAALYPVTYQRKLQLCAYPVKSPTYWFLLHAQKGSTPMVMVAQQGDSYDKATFLTALNLFMEETQLLKSEVQIQFGAEAHLMHEISQFLLHSDKRRPGLRQEHYVFFMTSEQMQNAQQIESSLPYGFELSTLTADDVGQIHRSSESKEPLETFRKRVECMPSSCIRQTSSGLIVSHELRSFTGAMVDQYTVPEYRRQGLGQAVEMDLAQKIIRLPQRDAIQTRPNIPDFHPPLLPGVTILDNVVPKHIAGSKEIRSTSVIFYTFQASDIAKIETQMIKSHQPTDFILLSLYRDGLIKVTGRS</sequence>
<dbReference type="EMBL" id="UYSL01019939">
    <property type="protein sequence ID" value="VDL71490.1"/>
    <property type="molecule type" value="Genomic_DNA"/>
</dbReference>
<dbReference type="PANTHER" id="PTHR20958:SF6">
    <property type="entry name" value="GLYCINE N-ACYLTRANSFERASE-LIKE PROTEIN"/>
    <property type="match status" value="1"/>
</dbReference>
<accession>A0A0N4XXY5</accession>
<reference evidence="3" key="1">
    <citation type="submission" date="2017-02" db="UniProtKB">
        <authorList>
            <consortium name="WormBaseParasite"/>
        </authorList>
    </citation>
    <scope>IDENTIFICATION</scope>
</reference>
<dbReference type="Proteomes" id="UP000271162">
    <property type="component" value="Unassembled WGS sequence"/>
</dbReference>
<reference evidence="1 2" key="2">
    <citation type="submission" date="2018-11" db="EMBL/GenBank/DDBJ databases">
        <authorList>
            <consortium name="Pathogen Informatics"/>
        </authorList>
    </citation>
    <scope>NUCLEOTIDE SEQUENCE [LARGE SCALE GENOMIC DNA]</scope>
</reference>
<dbReference type="WBParaSite" id="NBR_0000790001-mRNA-1">
    <property type="protein sequence ID" value="NBR_0000790001-mRNA-1"/>
    <property type="gene ID" value="NBR_0000790001"/>
</dbReference>
<dbReference type="PANTHER" id="PTHR20958">
    <property type="entry name" value="GLYCINE N-ACYLTRANSFERASE-LIKE PROTEIN"/>
    <property type="match status" value="1"/>
</dbReference>
<dbReference type="STRING" id="27835.A0A0N4XXY5"/>